<dbReference type="EMBL" id="SJPM01000002">
    <property type="protein sequence ID" value="TWU01801.1"/>
    <property type="molecule type" value="Genomic_DNA"/>
</dbReference>
<dbReference type="RefSeq" id="WP_146577032.1">
    <property type="nucleotide sequence ID" value="NZ_SJPM01000002.1"/>
</dbReference>
<keyword evidence="2" id="KW-1185">Reference proteome</keyword>
<dbReference type="Proteomes" id="UP000316213">
    <property type="component" value="Unassembled WGS sequence"/>
</dbReference>
<evidence type="ECO:0000313" key="2">
    <source>
        <dbReference type="Proteomes" id="UP000316213"/>
    </source>
</evidence>
<name>A0A5C6AQQ9_9BACT</name>
<evidence type="ECO:0008006" key="3">
    <source>
        <dbReference type="Google" id="ProtNLM"/>
    </source>
</evidence>
<organism evidence="1 2">
    <name type="scientific">Neorhodopirellula pilleata</name>
    <dbReference type="NCBI Taxonomy" id="2714738"/>
    <lineage>
        <taxon>Bacteria</taxon>
        <taxon>Pseudomonadati</taxon>
        <taxon>Planctomycetota</taxon>
        <taxon>Planctomycetia</taxon>
        <taxon>Pirellulales</taxon>
        <taxon>Pirellulaceae</taxon>
        <taxon>Neorhodopirellula</taxon>
    </lineage>
</organism>
<gene>
    <name evidence="1" type="ORF">Pla100_15370</name>
</gene>
<dbReference type="AlphaFoldDB" id="A0A5C6AQQ9"/>
<dbReference type="OrthoDB" id="9801244at2"/>
<reference evidence="1 2" key="1">
    <citation type="submission" date="2019-02" db="EMBL/GenBank/DDBJ databases">
        <title>Deep-cultivation of Planctomycetes and their phenomic and genomic characterization uncovers novel biology.</title>
        <authorList>
            <person name="Wiegand S."/>
            <person name="Jogler M."/>
            <person name="Boedeker C."/>
            <person name="Pinto D."/>
            <person name="Vollmers J."/>
            <person name="Rivas-Marin E."/>
            <person name="Kohn T."/>
            <person name="Peeters S.H."/>
            <person name="Heuer A."/>
            <person name="Rast P."/>
            <person name="Oberbeckmann S."/>
            <person name="Bunk B."/>
            <person name="Jeske O."/>
            <person name="Meyerdierks A."/>
            <person name="Storesund J.E."/>
            <person name="Kallscheuer N."/>
            <person name="Luecker S."/>
            <person name="Lage O.M."/>
            <person name="Pohl T."/>
            <person name="Merkel B.J."/>
            <person name="Hornburger P."/>
            <person name="Mueller R.-W."/>
            <person name="Bruemmer F."/>
            <person name="Labrenz M."/>
            <person name="Spormann A.M."/>
            <person name="Op Den Camp H."/>
            <person name="Overmann J."/>
            <person name="Amann R."/>
            <person name="Jetten M.S.M."/>
            <person name="Mascher T."/>
            <person name="Medema M.H."/>
            <person name="Devos D.P."/>
            <person name="Kaster A.-K."/>
            <person name="Ovreas L."/>
            <person name="Rohde M."/>
            <person name="Galperin M.Y."/>
            <person name="Jogler C."/>
        </authorList>
    </citation>
    <scope>NUCLEOTIDE SEQUENCE [LARGE SCALE GENOMIC DNA]</scope>
    <source>
        <strain evidence="1 2">Pla100</strain>
    </source>
</reference>
<evidence type="ECO:0000313" key="1">
    <source>
        <dbReference type="EMBL" id="TWU01801.1"/>
    </source>
</evidence>
<accession>A0A5C6AQQ9</accession>
<protein>
    <recommendedName>
        <fullName evidence="3">Integral membrane protein</fullName>
    </recommendedName>
</protein>
<sequence>MRISNSRQVLPANSVGSWRCCLWIVLIWLGLSRSGLAEPPVPTPLGSTSPVADQTTIADTAINESSGMSFSMRDPGCVWTHNDSGDLARLFCLDVANGARTGSCELVGVDAIDWESMTSVPALETGSSNPQLIVADSGDNRHVRGHITLYRFDEPDPRNVTELGIDEYRSLNVRFPSGANVGGQNAGEAIDCEAIWFDPAEQAVVLLAKNPLPIAGVYLVPMSLWSTPSSSTAVMAKRVATLALPFVTGADRDPQNGDVWLVTYWQAFCYRRSVDDTLALQLARVPEAYSVPKWKQIEAVSVDHRSRIWITTEGTPAFLGRLTCLKSN</sequence>
<proteinExistence type="predicted"/>
<comment type="caution">
    <text evidence="1">The sequence shown here is derived from an EMBL/GenBank/DDBJ whole genome shotgun (WGS) entry which is preliminary data.</text>
</comment>